<dbReference type="InterPro" id="IPR017937">
    <property type="entry name" value="Thioredoxin_CS"/>
</dbReference>
<dbReference type="STRING" id="104663.SAMN04488121_1031060"/>
<name>A0A1G7SXP6_CHIFI</name>
<sequence>MKKIIVSIMMSLPVIAAGQSNRFTILGKIGKLDRPAKAYLSYNSGDHFILDSIPLKRGVFHFEGTIGHPSRGTVIIDEWGVGVRNVAPEGHFNCYIEPGVIKVESPDSASHIKISGTKLNTDLARLRRAIQPISDKLSILHANDTNDVHTRKALLQQRKDIMKQFIKDNPASLVSFDALKEYGGLLPDPFQVEPVYALLSDSLKADKDVQAYYDLLQDLKKTAIGEVAPDFTQTDTAGNNVSLHNFRDKYVLLDFWASWCGPCRHENPAVVRAFNKYKDKGFTIVSVSLDAPGAKAKWMKAIHDDGLTGWTHLSDLNFWQNEAAKLYSIRSIPQNFLLDKEGRIIAKNLRGEDLDTKLHEVLDSGH</sequence>
<dbReference type="Proteomes" id="UP000199045">
    <property type="component" value="Unassembled WGS sequence"/>
</dbReference>
<evidence type="ECO:0000256" key="2">
    <source>
        <dbReference type="ARBA" id="ARBA00022748"/>
    </source>
</evidence>
<evidence type="ECO:0000256" key="4">
    <source>
        <dbReference type="ARBA" id="ARBA00023284"/>
    </source>
</evidence>
<feature type="domain" description="Thioredoxin" evidence="5">
    <location>
        <begin position="222"/>
        <end position="366"/>
    </location>
</feature>
<dbReference type="InterPro" id="IPR050553">
    <property type="entry name" value="Thioredoxin_ResA/DsbE_sf"/>
</dbReference>
<dbReference type="Pfam" id="PF14289">
    <property type="entry name" value="DUF4369"/>
    <property type="match status" value="1"/>
</dbReference>
<evidence type="ECO:0000256" key="3">
    <source>
        <dbReference type="ARBA" id="ARBA00023157"/>
    </source>
</evidence>
<evidence type="ECO:0000313" key="7">
    <source>
        <dbReference type="Proteomes" id="UP000199045"/>
    </source>
</evidence>
<accession>A0A1G7SXP6</accession>
<evidence type="ECO:0000313" key="6">
    <source>
        <dbReference type="EMBL" id="SDG27823.1"/>
    </source>
</evidence>
<evidence type="ECO:0000259" key="5">
    <source>
        <dbReference type="PROSITE" id="PS51352"/>
    </source>
</evidence>
<dbReference type="AlphaFoldDB" id="A0A1G7SXP6"/>
<dbReference type="InterPro" id="IPR036249">
    <property type="entry name" value="Thioredoxin-like_sf"/>
</dbReference>
<comment type="subcellular location">
    <subcellularLocation>
        <location evidence="1">Cell envelope</location>
    </subcellularLocation>
</comment>
<dbReference type="RefSeq" id="WP_089834096.1">
    <property type="nucleotide sequence ID" value="NZ_FNBN01000003.1"/>
</dbReference>
<dbReference type="PANTHER" id="PTHR42852:SF6">
    <property type="entry name" value="THIOL:DISULFIDE INTERCHANGE PROTEIN DSBE"/>
    <property type="match status" value="1"/>
</dbReference>
<proteinExistence type="predicted"/>
<dbReference type="PANTHER" id="PTHR42852">
    <property type="entry name" value="THIOL:DISULFIDE INTERCHANGE PROTEIN DSBE"/>
    <property type="match status" value="1"/>
</dbReference>
<dbReference type="EMBL" id="FNBN01000003">
    <property type="protein sequence ID" value="SDG27823.1"/>
    <property type="molecule type" value="Genomic_DNA"/>
</dbReference>
<keyword evidence="3" id="KW-1015">Disulfide bond</keyword>
<gene>
    <name evidence="6" type="ORF">SAMN04488121_1031060</name>
</gene>
<dbReference type="Pfam" id="PF00578">
    <property type="entry name" value="AhpC-TSA"/>
    <property type="match status" value="1"/>
</dbReference>
<dbReference type="CDD" id="cd02966">
    <property type="entry name" value="TlpA_like_family"/>
    <property type="match status" value="1"/>
</dbReference>
<keyword evidence="2" id="KW-0201">Cytochrome c-type biogenesis</keyword>
<dbReference type="GO" id="GO:0016209">
    <property type="term" value="F:antioxidant activity"/>
    <property type="evidence" value="ECO:0007669"/>
    <property type="project" value="InterPro"/>
</dbReference>
<dbReference type="PROSITE" id="PS00194">
    <property type="entry name" value="THIOREDOXIN_1"/>
    <property type="match status" value="1"/>
</dbReference>
<dbReference type="InterPro" id="IPR000866">
    <property type="entry name" value="AhpC/TSA"/>
</dbReference>
<dbReference type="GO" id="GO:0017004">
    <property type="term" value="P:cytochrome complex assembly"/>
    <property type="evidence" value="ECO:0007669"/>
    <property type="project" value="UniProtKB-KW"/>
</dbReference>
<dbReference type="PROSITE" id="PS51352">
    <property type="entry name" value="THIOREDOXIN_2"/>
    <property type="match status" value="1"/>
</dbReference>
<evidence type="ECO:0000256" key="1">
    <source>
        <dbReference type="ARBA" id="ARBA00004196"/>
    </source>
</evidence>
<dbReference type="OrthoDB" id="750178at2"/>
<dbReference type="SUPFAM" id="SSF52833">
    <property type="entry name" value="Thioredoxin-like"/>
    <property type="match status" value="1"/>
</dbReference>
<reference evidence="6 7" key="1">
    <citation type="submission" date="2016-10" db="EMBL/GenBank/DDBJ databases">
        <authorList>
            <person name="de Groot N.N."/>
        </authorList>
    </citation>
    <scope>NUCLEOTIDE SEQUENCE [LARGE SCALE GENOMIC DNA]</scope>
    <source>
        <strain evidence="6 7">DSM 527</strain>
    </source>
</reference>
<dbReference type="Gene3D" id="3.40.30.10">
    <property type="entry name" value="Glutaredoxin"/>
    <property type="match status" value="1"/>
</dbReference>
<dbReference type="GO" id="GO:0030313">
    <property type="term" value="C:cell envelope"/>
    <property type="evidence" value="ECO:0007669"/>
    <property type="project" value="UniProtKB-SubCell"/>
</dbReference>
<dbReference type="GO" id="GO:0016491">
    <property type="term" value="F:oxidoreductase activity"/>
    <property type="evidence" value="ECO:0007669"/>
    <property type="project" value="InterPro"/>
</dbReference>
<dbReference type="InterPro" id="IPR025380">
    <property type="entry name" value="DUF4369"/>
</dbReference>
<keyword evidence="4" id="KW-0676">Redox-active center</keyword>
<protein>
    <submittedName>
        <fullName evidence="6">Peroxiredoxin</fullName>
    </submittedName>
</protein>
<organism evidence="6 7">
    <name type="scientific">Chitinophaga filiformis</name>
    <name type="common">Myxococcus filiformis</name>
    <name type="synonym">Flexibacter filiformis</name>
    <dbReference type="NCBI Taxonomy" id="104663"/>
    <lineage>
        <taxon>Bacteria</taxon>
        <taxon>Pseudomonadati</taxon>
        <taxon>Bacteroidota</taxon>
        <taxon>Chitinophagia</taxon>
        <taxon>Chitinophagales</taxon>
        <taxon>Chitinophagaceae</taxon>
        <taxon>Chitinophaga</taxon>
    </lineage>
</organism>
<dbReference type="InterPro" id="IPR013766">
    <property type="entry name" value="Thioredoxin_domain"/>
</dbReference>